<accession>A0A6G0YKZ8</accession>
<feature type="domain" description="C2" evidence="2">
    <location>
        <begin position="1"/>
        <end position="110"/>
    </location>
</feature>
<dbReference type="Proteomes" id="UP000478052">
    <property type="component" value="Unassembled WGS sequence"/>
</dbReference>
<dbReference type="SUPFAM" id="SSF49562">
    <property type="entry name" value="C2 domain (Calcium/lipid-binding domain, CaLB)"/>
    <property type="match status" value="1"/>
</dbReference>
<dbReference type="GO" id="GO:0005886">
    <property type="term" value="C:plasma membrane"/>
    <property type="evidence" value="ECO:0007669"/>
    <property type="project" value="TreeGrafter"/>
</dbReference>
<keyword evidence="4" id="KW-1185">Reference proteome</keyword>
<organism evidence="3 4">
    <name type="scientific">Aphis craccivora</name>
    <name type="common">Cowpea aphid</name>
    <dbReference type="NCBI Taxonomy" id="307492"/>
    <lineage>
        <taxon>Eukaryota</taxon>
        <taxon>Metazoa</taxon>
        <taxon>Ecdysozoa</taxon>
        <taxon>Arthropoda</taxon>
        <taxon>Hexapoda</taxon>
        <taxon>Insecta</taxon>
        <taxon>Pterygota</taxon>
        <taxon>Neoptera</taxon>
        <taxon>Paraneoptera</taxon>
        <taxon>Hemiptera</taxon>
        <taxon>Sternorrhyncha</taxon>
        <taxon>Aphidomorpha</taxon>
        <taxon>Aphidoidea</taxon>
        <taxon>Aphididae</taxon>
        <taxon>Aphidini</taxon>
        <taxon>Aphis</taxon>
        <taxon>Aphis</taxon>
    </lineage>
</organism>
<gene>
    <name evidence="3" type="ORF">FWK35_00013177</name>
</gene>
<dbReference type="GO" id="GO:0005544">
    <property type="term" value="F:calcium-dependent phospholipid binding"/>
    <property type="evidence" value="ECO:0007669"/>
    <property type="project" value="InterPro"/>
</dbReference>
<evidence type="ECO:0000313" key="4">
    <source>
        <dbReference type="Proteomes" id="UP000478052"/>
    </source>
</evidence>
<dbReference type="EMBL" id="VUJU01003485">
    <property type="protein sequence ID" value="KAF0757737.1"/>
    <property type="molecule type" value="Genomic_DNA"/>
</dbReference>
<proteinExistence type="predicted"/>
<dbReference type="InterPro" id="IPR056431">
    <property type="entry name" value="C2CD5_YbjQ-rel_dom"/>
</dbReference>
<dbReference type="GO" id="GO:0031340">
    <property type="term" value="P:positive regulation of vesicle fusion"/>
    <property type="evidence" value="ECO:0007669"/>
    <property type="project" value="TreeGrafter"/>
</dbReference>
<feature type="region of interest" description="Disordered" evidence="1">
    <location>
        <begin position="418"/>
        <end position="441"/>
    </location>
</feature>
<dbReference type="InterPro" id="IPR038983">
    <property type="entry name" value="C2CD5"/>
</dbReference>
<dbReference type="InterPro" id="IPR037785">
    <property type="entry name" value="C2_C2CD5"/>
</dbReference>
<feature type="compositionally biased region" description="Polar residues" evidence="1">
    <location>
        <begin position="427"/>
        <end position="441"/>
    </location>
</feature>
<dbReference type="GO" id="GO:0010828">
    <property type="term" value="P:positive regulation of D-glucose transmembrane transport"/>
    <property type="evidence" value="ECO:0007669"/>
    <property type="project" value="TreeGrafter"/>
</dbReference>
<dbReference type="Pfam" id="PF23025">
    <property type="entry name" value="YbjQ_2"/>
    <property type="match status" value="3"/>
</dbReference>
<feature type="compositionally biased region" description="Low complexity" evidence="1">
    <location>
        <begin position="381"/>
        <end position="390"/>
    </location>
</feature>
<dbReference type="OrthoDB" id="419768at2759"/>
<dbReference type="GO" id="GO:0065002">
    <property type="term" value="P:intracellular protein transmembrane transport"/>
    <property type="evidence" value="ECO:0007669"/>
    <property type="project" value="TreeGrafter"/>
</dbReference>
<feature type="region of interest" description="Disordered" evidence="1">
    <location>
        <begin position="367"/>
        <end position="394"/>
    </location>
</feature>
<sequence length="1357" mass="151579">MLNKMPGKVKVRVLAGRNLPVMDRSSDTTDAYVEVKLGSTTYKTDVCRKSLNPQWNSDWYKFELDDIELQDEPLQIRIMDHDTYSANDAIGKVYFNLNPLLLPQPTVVQLSGQQILSDTLISNQSQTTGGSVVSGWFPVFDTMHGIRGEVHIIIKVELFSDFNRFRQSSCGIQFFYSGAGITAHTEWVHGFVEELVVEDDPEYQWLDKIRTPRATNEARQTIFLKLSNEVQRRIGLKVLELGANAVIGYNQYFDLEGESGIVVRGIGTAVTLVRHLTLPSVNLNLQPTIDDLDFHNSFVQSDNTNHISSFNNKNKKTYSIRKMSPQILKSNTVDFAELSSMKSLFDQEDMRTSTFKRQNRFLKAITFQNSQQKNKKKQMYSTSVESASSSSDHDRHYNTCNSALAFLAQATLDFNSSFDLPSESEETQPYNSRSQLTRQPSIDTNCSKLSLEYLFHSNDRGEKSVPDLILPSSSSLNSISDSTAESEMAIGFEVSKLNVRDSSPCISDNPTYYSDSSDSIGSDSIDIVSTNSESLFQNPNTPPLSRIVCTDRPNTPPISKIIHLSNIKPSVLSNRLTNVCASRSVSPYNSSSFSNSQSTILHNTPPLPLVSNSDVECIINNEPSLIKLEENVCPVFSDNITASECSSHAFNCDDRNIETAESPSKVTHLPMHRRSSDSEINTAPKGNNLAGSGSSTVSSHRSHGHTMFHRSILSKDTLDGMEYPFLTMTKYPPGFVVHLGGMVNAKSVKLLERMSNMEEPESRDSWWSELRLEMRSHARALSCNVILGYSEHTSICDDVCVLSAMGTAAVVNLMPSVNPGGYFSGIYPNVPLADIPEPSISSTYSCNSRTHKHSSSNSHEKLDSLPCSICHIPYNEHSVPFSMNMKYCSTCKRYKVPHILLSSLEPMERLTIRGTGTLLQTFVCRNKRELKGEMNAKEISDGLPFLEYELHSQLLNKLRVKGMNAIFGLKIQVCLGERVVSLHATGTAMYITCLPEPPLPLVKAGKSWAHPDQQQVLRAQKLLNDAVVNNRQHYHLIQKEDESENMSSNNTGKTTLPDINLSYGNRDTCILEMDDAEDLDVVSQLLEPTPPGSFLLSNTDVLPGAGSEVFPMEPVCNLQMFTQVWRSKAHYTNGNFDKQLQRMLQGLFFKLRRMTPCGLGKLSFKIDIPEPDELQISIVGMALGLGESDKTTAKQILKRRQLPLKDFEQKTEELIFKLEEDVSLSHGEKKVRKFERAPRPNRLSTHAAPKDRYGVDITPMTYIPGAKIERYLGNLNFFFIRESTCIRESGGLSGFVHCFVAEVMAIVRAHVTALGGNAMVAYFMNECILLNNPHKNQGQCLLNVGGDVVEVSYFNED</sequence>
<dbReference type="CDD" id="cd08688">
    <property type="entry name" value="C2_KIAA0528-like"/>
    <property type="match status" value="1"/>
</dbReference>
<dbReference type="PANTHER" id="PTHR37412">
    <property type="entry name" value="C2 DOMAIN-CONTAINING PROTEIN 5"/>
    <property type="match status" value="1"/>
</dbReference>
<dbReference type="Pfam" id="PF00168">
    <property type="entry name" value="C2"/>
    <property type="match status" value="1"/>
</dbReference>
<dbReference type="PROSITE" id="PS50004">
    <property type="entry name" value="C2"/>
    <property type="match status" value="1"/>
</dbReference>
<dbReference type="InterPro" id="IPR056430">
    <property type="entry name" value="C2CD5_YbjQ-like_dom"/>
</dbReference>
<protein>
    <submittedName>
        <fullName evidence="3">C2 domain-containing protein 5 isoform X1</fullName>
    </submittedName>
</protein>
<dbReference type="GO" id="GO:0090314">
    <property type="term" value="P:positive regulation of protein targeting to membrane"/>
    <property type="evidence" value="ECO:0007669"/>
    <property type="project" value="TreeGrafter"/>
</dbReference>
<dbReference type="Pfam" id="PF23028">
    <property type="entry name" value="YbjQ_3"/>
    <property type="match status" value="1"/>
</dbReference>
<reference evidence="3 4" key="1">
    <citation type="submission" date="2019-08" db="EMBL/GenBank/DDBJ databases">
        <title>Whole genome of Aphis craccivora.</title>
        <authorList>
            <person name="Voronova N.V."/>
            <person name="Shulinski R.S."/>
            <person name="Bandarenka Y.V."/>
            <person name="Zhorov D.G."/>
            <person name="Warner D."/>
        </authorList>
    </citation>
    <scope>NUCLEOTIDE SEQUENCE [LARGE SCALE GENOMIC DNA]</scope>
    <source>
        <strain evidence="3">180601</strain>
        <tissue evidence="3">Whole Body</tissue>
    </source>
</reference>
<dbReference type="InterPro" id="IPR057815">
    <property type="entry name" value="C2CD5_C"/>
</dbReference>
<comment type="caution">
    <text evidence="3">The sequence shown here is derived from an EMBL/GenBank/DDBJ whole genome shotgun (WGS) entry which is preliminary data.</text>
</comment>
<dbReference type="GO" id="GO:0072659">
    <property type="term" value="P:protein localization to plasma membrane"/>
    <property type="evidence" value="ECO:0007669"/>
    <property type="project" value="TreeGrafter"/>
</dbReference>
<dbReference type="Pfam" id="PF23128">
    <property type="entry name" value="YbjQ_4"/>
    <property type="match status" value="1"/>
</dbReference>
<evidence type="ECO:0000313" key="3">
    <source>
        <dbReference type="EMBL" id="KAF0757737.1"/>
    </source>
</evidence>
<dbReference type="Gene3D" id="2.60.40.150">
    <property type="entry name" value="C2 domain"/>
    <property type="match status" value="1"/>
</dbReference>
<dbReference type="SMART" id="SM00239">
    <property type="entry name" value="C2"/>
    <property type="match status" value="1"/>
</dbReference>
<dbReference type="InterPro" id="IPR035892">
    <property type="entry name" value="C2_domain_sf"/>
</dbReference>
<dbReference type="InterPro" id="IPR000008">
    <property type="entry name" value="C2_dom"/>
</dbReference>
<dbReference type="PANTHER" id="PTHR37412:SF2">
    <property type="entry name" value="C2 DOMAIN-CONTAINING PROTEIN 5"/>
    <property type="match status" value="1"/>
</dbReference>
<evidence type="ECO:0000256" key="1">
    <source>
        <dbReference type="SAM" id="MobiDB-lite"/>
    </source>
</evidence>
<dbReference type="GO" id="GO:0005509">
    <property type="term" value="F:calcium ion binding"/>
    <property type="evidence" value="ECO:0007669"/>
    <property type="project" value="TreeGrafter"/>
</dbReference>
<name>A0A6G0YKZ8_APHCR</name>
<feature type="region of interest" description="Disordered" evidence="1">
    <location>
        <begin position="661"/>
        <end position="703"/>
    </location>
</feature>
<evidence type="ECO:0000259" key="2">
    <source>
        <dbReference type="PROSITE" id="PS50004"/>
    </source>
</evidence>